<evidence type="ECO:0000256" key="8">
    <source>
        <dbReference type="ARBA" id="ARBA00022839"/>
    </source>
</evidence>
<dbReference type="GO" id="GO:0051607">
    <property type="term" value="P:defense response to virus"/>
    <property type="evidence" value="ECO:0007669"/>
    <property type="project" value="UniProtKB-KW"/>
</dbReference>
<keyword evidence="10 13" id="KW-0411">Iron-sulfur</keyword>
<keyword evidence="7 13" id="KW-0378">Hydrolase</keyword>
<dbReference type="InterPro" id="IPR051827">
    <property type="entry name" value="Cas4_exonuclease"/>
</dbReference>
<evidence type="ECO:0000256" key="12">
    <source>
        <dbReference type="ARBA" id="ARBA00023211"/>
    </source>
</evidence>
<dbReference type="PaxDb" id="572546-Arcpr_1430"/>
<dbReference type="GO" id="GO:0051536">
    <property type="term" value="F:iron-sulfur cluster binding"/>
    <property type="evidence" value="ECO:0007669"/>
    <property type="project" value="UniProtKB-KW"/>
</dbReference>
<evidence type="ECO:0000256" key="5">
    <source>
        <dbReference type="ARBA" id="ARBA00022722"/>
    </source>
</evidence>
<evidence type="ECO:0000256" key="3">
    <source>
        <dbReference type="ARBA" id="ARBA00012768"/>
    </source>
</evidence>
<organism evidence="15 16">
    <name type="scientific">Archaeoglobus profundus (strain DSM 5631 / JCM 9629 / NBRC 100127 / Av18)</name>
    <dbReference type="NCBI Taxonomy" id="572546"/>
    <lineage>
        <taxon>Archaea</taxon>
        <taxon>Methanobacteriati</taxon>
        <taxon>Methanobacteriota</taxon>
        <taxon>Archaeoglobi</taxon>
        <taxon>Archaeoglobales</taxon>
        <taxon>Archaeoglobaceae</taxon>
        <taxon>Archaeoglobus</taxon>
    </lineage>
</organism>
<dbReference type="HOGENOM" id="CLU_1248228_0_0_2"/>
<dbReference type="InterPro" id="IPR022765">
    <property type="entry name" value="Dna2/Cas4_DUF83"/>
</dbReference>
<keyword evidence="6 13" id="KW-0479">Metal-binding</keyword>
<evidence type="ECO:0000256" key="9">
    <source>
        <dbReference type="ARBA" id="ARBA00023004"/>
    </source>
</evidence>
<dbReference type="GO" id="GO:0004527">
    <property type="term" value="F:exonuclease activity"/>
    <property type="evidence" value="ECO:0007669"/>
    <property type="project" value="UniProtKB-KW"/>
</dbReference>
<evidence type="ECO:0000256" key="11">
    <source>
        <dbReference type="ARBA" id="ARBA00023118"/>
    </source>
</evidence>
<name>D2RED4_ARCPA</name>
<dbReference type="NCBIfam" id="TIGR00372">
    <property type="entry name" value="cas4"/>
    <property type="match status" value="1"/>
</dbReference>
<accession>D2RED4</accession>
<evidence type="ECO:0000259" key="14">
    <source>
        <dbReference type="Pfam" id="PF01930"/>
    </source>
</evidence>
<dbReference type="PANTHER" id="PTHR36531">
    <property type="entry name" value="CRISPR-ASSOCIATED EXONUCLEASE CAS4"/>
    <property type="match status" value="1"/>
</dbReference>
<reference evidence="15 16" key="1">
    <citation type="journal article" date="2010" name="Stand. Genomic Sci.">
        <title>Complete genome sequence of Archaeoglobus profundus type strain (AV18).</title>
        <authorList>
            <person name="von Jan M."/>
            <person name="Lapidus A."/>
            <person name="Del Rio T.G."/>
            <person name="Copeland A."/>
            <person name="Tice H."/>
            <person name="Cheng J.F."/>
            <person name="Lucas S."/>
            <person name="Chen F."/>
            <person name="Nolan M."/>
            <person name="Goodwin L."/>
            <person name="Han C."/>
            <person name="Pitluck S."/>
            <person name="Liolios K."/>
            <person name="Ivanova N."/>
            <person name="Mavromatis K."/>
            <person name="Ovchinnikova G."/>
            <person name="Chertkov O."/>
            <person name="Pati A."/>
            <person name="Chen A."/>
            <person name="Palaniappan K."/>
            <person name="Land M."/>
            <person name="Hauser L."/>
            <person name="Chang Y.J."/>
            <person name="Jeffries C.D."/>
            <person name="Saunders E."/>
            <person name="Brettin T."/>
            <person name="Detter J.C."/>
            <person name="Chain P."/>
            <person name="Eichinger K."/>
            <person name="Huber H."/>
            <person name="Spring S."/>
            <person name="Rohde M."/>
            <person name="Goker M."/>
            <person name="Wirth R."/>
            <person name="Woyke T."/>
            <person name="Bristow J."/>
            <person name="Eisen J.A."/>
            <person name="Markowitz V."/>
            <person name="Hugenholtz P."/>
            <person name="Kyrpides N.C."/>
            <person name="Klenk H.P."/>
        </authorList>
    </citation>
    <scope>NUCLEOTIDE SEQUENCE [LARGE SCALE GENOMIC DNA]</scope>
    <source>
        <strain evidence="16">DSM 5631 / JCM 9629 / NBRC 100127 / Av18</strain>
    </source>
</reference>
<keyword evidence="16" id="KW-1185">Reference proteome</keyword>
<dbReference type="eggNOG" id="arCOG00793">
    <property type="taxonomic scope" value="Archaea"/>
</dbReference>
<evidence type="ECO:0000256" key="6">
    <source>
        <dbReference type="ARBA" id="ARBA00022723"/>
    </source>
</evidence>
<evidence type="ECO:0000256" key="1">
    <source>
        <dbReference type="ARBA" id="ARBA00001966"/>
    </source>
</evidence>
<comment type="similarity">
    <text evidence="2 13">Belongs to the CRISPR-associated exonuclease Cas4 family.</text>
</comment>
<keyword evidence="12 13" id="KW-0464">Manganese</keyword>
<dbReference type="InterPro" id="IPR013343">
    <property type="entry name" value="CRISPR-assoc_prot_Cas4"/>
</dbReference>
<evidence type="ECO:0000313" key="16">
    <source>
        <dbReference type="Proteomes" id="UP000001901"/>
    </source>
</evidence>
<gene>
    <name evidence="15" type="ordered locus">Arcpr_1430</name>
</gene>
<evidence type="ECO:0000256" key="4">
    <source>
        <dbReference type="ARBA" id="ARBA00020049"/>
    </source>
</evidence>
<keyword evidence="11 13" id="KW-0051">Antiviral defense</keyword>
<sequence>MINVSYLTSYLTCPRLCYFRMRFGTELNEMNAAREIYLSLRKGYDVEWAENRFLELGGDKDVFEKAKSNFKFLSELEVLKPVDWEVKLESEKYRLKGILDELVEFRSNFHPLILSLKSPQKDIRFKDRIKVSAFCMLLKERDVNCDYGFVYYCYDGVLRRVDVGRKERYYTLKLVEKVERIKNGFMPEKGKNARCEFCNYKDVCQSKLSTFQEKFGKRFML</sequence>
<dbReference type="EMBL" id="CP001857">
    <property type="protein sequence ID" value="ADB58478.1"/>
    <property type="molecule type" value="Genomic_DNA"/>
</dbReference>
<proteinExistence type="inferred from homology"/>
<dbReference type="Gene3D" id="3.90.320.10">
    <property type="match status" value="1"/>
</dbReference>
<dbReference type="AlphaFoldDB" id="D2RED4"/>
<comment type="cofactor">
    <cofactor evidence="1">
        <name>[4Fe-4S] cluster</name>
        <dbReference type="ChEBI" id="CHEBI:49883"/>
    </cofactor>
</comment>
<evidence type="ECO:0000256" key="10">
    <source>
        <dbReference type="ARBA" id="ARBA00023014"/>
    </source>
</evidence>
<dbReference type="RefSeq" id="WP_012940814.1">
    <property type="nucleotide sequence ID" value="NC_013741.1"/>
</dbReference>
<dbReference type="InterPro" id="IPR011604">
    <property type="entry name" value="PDDEXK-like_dom_sf"/>
</dbReference>
<feature type="domain" description="DUF83" evidence="14">
    <location>
        <begin position="112"/>
        <end position="205"/>
    </location>
</feature>
<dbReference type="STRING" id="572546.Arcpr_1430"/>
<protein>
    <recommendedName>
        <fullName evidence="4 13">CRISPR-associated exonuclease Cas4</fullName>
        <ecNumber evidence="3 13">3.1.12.1</ecNumber>
    </recommendedName>
</protein>
<evidence type="ECO:0000256" key="7">
    <source>
        <dbReference type="ARBA" id="ARBA00022801"/>
    </source>
</evidence>
<dbReference type="EC" id="3.1.12.1" evidence="3 13"/>
<keyword evidence="8 13" id="KW-0269">Exonuclease</keyword>
<dbReference type="GO" id="GO:0046872">
    <property type="term" value="F:metal ion binding"/>
    <property type="evidence" value="ECO:0007669"/>
    <property type="project" value="UniProtKB-KW"/>
</dbReference>
<evidence type="ECO:0000256" key="2">
    <source>
        <dbReference type="ARBA" id="ARBA00009189"/>
    </source>
</evidence>
<keyword evidence="5 13" id="KW-0540">Nuclease</keyword>
<comment type="cofactor">
    <cofactor evidence="13">
        <name>iron-sulfur cluster</name>
        <dbReference type="ChEBI" id="CHEBI:30408"/>
    </cofactor>
</comment>
<keyword evidence="9 13" id="KW-0408">Iron</keyword>
<dbReference type="PANTHER" id="PTHR36531:SF6">
    <property type="entry name" value="DNA REPLICATION ATP-DEPENDENT HELICASE_NUCLEASE DNA2"/>
    <property type="match status" value="1"/>
</dbReference>
<dbReference type="Pfam" id="PF01930">
    <property type="entry name" value="Cas_Cas4"/>
    <property type="match status" value="1"/>
</dbReference>
<dbReference type="OrthoDB" id="26676at2157"/>
<evidence type="ECO:0000313" key="15">
    <source>
        <dbReference type="EMBL" id="ADB58478.1"/>
    </source>
</evidence>
<dbReference type="GeneID" id="8740118"/>
<dbReference type="KEGG" id="apo:Arcpr_1430"/>
<evidence type="ECO:0000256" key="13">
    <source>
        <dbReference type="RuleBase" id="RU365022"/>
    </source>
</evidence>
<comment type="function">
    <text evidence="13">CRISPR (clustered regularly interspaced short palindromic repeat) is an adaptive immune system that provides protection against mobile genetic elements (viruses, transposable elements and conjugative plasmids). CRISPR clusters contain sequences complementary to antecedent mobile elements and target invading nucleic acids. CRISPR clusters are transcribed and processed into CRISPR RNA (crRNA).</text>
</comment>
<dbReference type="Proteomes" id="UP000001901">
    <property type="component" value="Chromosome"/>
</dbReference>
<comment type="cofactor">
    <cofactor evidence="13">
        <name>Mg(2+)</name>
        <dbReference type="ChEBI" id="CHEBI:18420"/>
    </cofactor>
    <cofactor evidence="13">
        <name>Mn(2+)</name>
        <dbReference type="ChEBI" id="CHEBI:29035"/>
    </cofactor>
    <text evidence="13">Mg(2+) or Mn(2+) required for ssDNA cleavage activity.</text>
</comment>